<dbReference type="Pfam" id="PF13380">
    <property type="entry name" value="CoA_binding_2"/>
    <property type="match status" value="1"/>
</dbReference>
<evidence type="ECO:0000313" key="2">
    <source>
        <dbReference type="EMBL" id="KIO30358.1"/>
    </source>
</evidence>
<feature type="domain" description="CoA-binding" evidence="1">
    <location>
        <begin position="17"/>
        <end position="131"/>
    </location>
</feature>
<dbReference type="Proteomes" id="UP000054248">
    <property type="component" value="Unassembled WGS sequence"/>
</dbReference>
<reference evidence="2 3" key="1">
    <citation type="submission" date="2014-04" db="EMBL/GenBank/DDBJ databases">
        <authorList>
            <consortium name="DOE Joint Genome Institute"/>
            <person name="Kuo A."/>
            <person name="Girlanda M."/>
            <person name="Perotto S."/>
            <person name="Kohler A."/>
            <person name="Nagy L.G."/>
            <person name="Floudas D."/>
            <person name="Copeland A."/>
            <person name="Barry K.W."/>
            <person name="Cichocki N."/>
            <person name="Veneault-Fourrey C."/>
            <person name="LaButti K."/>
            <person name="Lindquist E.A."/>
            <person name="Lipzen A."/>
            <person name="Lundell T."/>
            <person name="Morin E."/>
            <person name="Murat C."/>
            <person name="Sun H."/>
            <person name="Tunlid A."/>
            <person name="Henrissat B."/>
            <person name="Grigoriev I.V."/>
            <person name="Hibbett D.S."/>
            <person name="Martin F."/>
            <person name="Nordberg H.P."/>
            <person name="Cantor M.N."/>
            <person name="Hua S.X."/>
        </authorList>
    </citation>
    <scope>NUCLEOTIDE SEQUENCE [LARGE SCALE GENOMIC DNA]</scope>
    <source>
        <strain evidence="2 3">MUT 4182</strain>
    </source>
</reference>
<keyword evidence="3" id="KW-1185">Reference proteome</keyword>
<dbReference type="OrthoDB" id="5138418at2759"/>
<accession>A0A0C3L979</accession>
<proteinExistence type="predicted"/>
<dbReference type="SUPFAM" id="SSF51735">
    <property type="entry name" value="NAD(P)-binding Rossmann-fold domains"/>
    <property type="match status" value="1"/>
</dbReference>
<dbReference type="Gene3D" id="3.40.50.720">
    <property type="entry name" value="NAD(P)-binding Rossmann-like Domain"/>
    <property type="match status" value="1"/>
</dbReference>
<sequence length="141" mass="15341">MTADLDVQRAFLSSPEFAVVGASKDESKFGSKLLRWYKDHDKIVNPLHPKEEELGGLRTIRKLSELSSPMTTSLSIVTPPKVTLGILQDASDLKIPYIWIQPGAEDEAVVALVEGSEYLKARTVYGGPCVLASGDGILSRL</sequence>
<dbReference type="PANTHER" id="PTHR33303:SF2">
    <property type="entry name" value="COA-BINDING DOMAIN-CONTAINING PROTEIN"/>
    <property type="match status" value="1"/>
</dbReference>
<name>A0A0C3L979_9AGAM</name>
<dbReference type="PANTHER" id="PTHR33303">
    <property type="entry name" value="CYTOPLASMIC PROTEIN-RELATED"/>
    <property type="match status" value="1"/>
</dbReference>
<gene>
    <name evidence="2" type="ORF">M407DRAFT_155590</name>
</gene>
<evidence type="ECO:0000259" key="1">
    <source>
        <dbReference type="Pfam" id="PF13380"/>
    </source>
</evidence>
<dbReference type="InterPro" id="IPR036291">
    <property type="entry name" value="NAD(P)-bd_dom_sf"/>
</dbReference>
<dbReference type="STRING" id="1051891.A0A0C3L979"/>
<organism evidence="2 3">
    <name type="scientific">Tulasnella calospora MUT 4182</name>
    <dbReference type="NCBI Taxonomy" id="1051891"/>
    <lineage>
        <taxon>Eukaryota</taxon>
        <taxon>Fungi</taxon>
        <taxon>Dikarya</taxon>
        <taxon>Basidiomycota</taxon>
        <taxon>Agaricomycotina</taxon>
        <taxon>Agaricomycetes</taxon>
        <taxon>Cantharellales</taxon>
        <taxon>Tulasnellaceae</taxon>
        <taxon>Tulasnella</taxon>
    </lineage>
</organism>
<dbReference type="InterPro" id="IPR003781">
    <property type="entry name" value="CoA-bd"/>
</dbReference>
<evidence type="ECO:0000313" key="3">
    <source>
        <dbReference type="Proteomes" id="UP000054248"/>
    </source>
</evidence>
<dbReference type="EMBL" id="KN822973">
    <property type="protein sequence ID" value="KIO30358.1"/>
    <property type="molecule type" value="Genomic_DNA"/>
</dbReference>
<reference evidence="3" key="2">
    <citation type="submission" date="2015-01" db="EMBL/GenBank/DDBJ databases">
        <title>Evolutionary Origins and Diversification of the Mycorrhizal Mutualists.</title>
        <authorList>
            <consortium name="DOE Joint Genome Institute"/>
            <consortium name="Mycorrhizal Genomics Consortium"/>
            <person name="Kohler A."/>
            <person name="Kuo A."/>
            <person name="Nagy L.G."/>
            <person name="Floudas D."/>
            <person name="Copeland A."/>
            <person name="Barry K.W."/>
            <person name="Cichocki N."/>
            <person name="Veneault-Fourrey C."/>
            <person name="LaButti K."/>
            <person name="Lindquist E.A."/>
            <person name="Lipzen A."/>
            <person name="Lundell T."/>
            <person name="Morin E."/>
            <person name="Murat C."/>
            <person name="Riley R."/>
            <person name="Ohm R."/>
            <person name="Sun H."/>
            <person name="Tunlid A."/>
            <person name="Henrissat B."/>
            <person name="Grigoriev I.V."/>
            <person name="Hibbett D.S."/>
            <person name="Martin F."/>
        </authorList>
    </citation>
    <scope>NUCLEOTIDE SEQUENCE [LARGE SCALE GENOMIC DNA]</scope>
    <source>
        <strain evidence="3">MUT 4182</strain>
    </source>
</reference>
<dbReference type="AlphaFoldDB" id="A0A0C3L979"/>
<protein>
    <recommendedName>
        <fullName evidence="1">CoA-binding domain-containing protein</fullName>
    </recommendedName>
</protein>
<dbReference type="HOGENOM" id="CLU_112567_1_1_1"/>